<organism evidence="1 2">
    <name type="scientific">Scylla paramamosain</name>
    <name type="common">Mud crab</name>
    <dbReference type="NCBI Taxonomy" id="85552"/>
    <lineage>
        <taxon>Eukaryota</taxon>
        <taxon>Metazoa</taxon>
        <taxon>Ecdysozoa</taxon>
        <taxon>Arthropoda</taxon>
        <taxon>Crustacea</taxon>
        <taxon>Multicrustacea</taxon>
        <taxon>Malacostraca</taxon>
        <taxon>Eumalacostraca</taxon>
        <taxon>Eucarida</taxon>
        <taxon>Decapoda</taxon>
        <taxon>Pleocyemata</taxon>
        <taxon>Brachyura</taxon>
        <taxon>Eubrachyura</taxon>
        <taxon>Portunoidea</taxon>
        <taxon>Portunidae</taxon>
        <taxon>Portuninae</taxon>
        <taxon>Scylla</taxon>
    </lineage>
</organism>
<evidence type="ECO:0000313" key="2">
    <source>
        <dbReference type="Proteomes" id="UP001487740"/>
    </source>
</evidence>
<name>A0AAW0UEX9_SCYPA</name>
<dbReference type="EMBL" id="JARAKH010000013">
    <property type="protein sequence ID" value="KAK8397773.1"/>
    <property type="molecule type" value="Genomic_DNA"/>
</dbReference>
<evidence type="ECO:0000313" key="1">
    <source>
        <dbReference type="EMBL" id="KAK8397773.1"/>
    </source>
</evidence>
<comment type="caution">
    <text evidence="1">The sequence shown here is derived from an EMBL/GenBank/DDBJ whole genome shotgun (WGS) entry which is preliminary data.</text>
</comment>
<reference evidence="1 2" key="1">
    <citation type="submission" date="2023-03" db="EMBL/GenBank/DDBJ databases">
        <title>High-quality genome of Scylla paramamosain provides insights in environmental adaptation.</title>
        <authorList>
            <person name="Zhang L."/>
        </authorList>
    </citation>
    <scope>NUCLEOTIDE SEQUENCE [LARGE SCALE GENOMIC DNA]</scope>
    <source>
        <strain evidence="1">LZ_2023a</strain>
        <tissue evidence="1">Muscle</tissue>
    </source>
</reference>
<gene>
    <name evidence="1" type="ORF">O3P69_004521</name>
</gene>
<accession>A0AAW0UEX9</accession>
<proteinExistence type="predicted"/>
<dbReference type="Proteomes" id="UP001487740">
    <property type="component" value="Unassembled WGS sequence"/>
</dbReference>
<keyword evidence="2" id="KW-1185">Reference proteome</keyword>
<protein>
    <submittedName>
        <fullName evidence="1">Uncharacterized protein</fullName>
    </submittedName>
</protein>
<sequence>MFRTLSFRSLTSAITEVGGNVADSWRLVLHCAGIPLIVSQKRGSTLEETAVLEVSGNSALVTFITAGQLGLMGLVILQGSTNPDMPSTLSIGGAACYYETVSL</sequence>
<dbReference type="AlphaFoldDB" id="A0AAW0UEX9"/>